<gene>
    <name evidence="2" type="ORF">JI435_402050</name>
</gene>
<dbReference type="AlphaFoldDB" id="A0A7U2ESH6"/>
<dbReference type="Proteomes" id="UP000663193">
    <property type="component" value="Chromosome 2"/>
</dbReference>
<name>A0A7U2ESH6_PHANO</name>
<evidence type="ECO:0000313" key="2">
    <source>
        <dbReference type="EMBL" id="QRC92169.1"/>
    </source>
</evidence>
<feature type="compositionally biased region" description="Low complexity" evidence="1">
    <location>
        <begin position="27"/>
        <end position="42"/>
    </location>
</feature>
<organism evidence="2 3">
    <name type="scientific">Phaeosphaeria nodorum (strain SN15 / ATCC MYA-4574 / FGSC 10173)</name>
    <name type="common">Glume blotch fungus</name>
    <name type="synonym">Parastagonospora nodorum</name>
    <dbReference type="NCBI Taxonomy" id="321614"/>
    <lineage>
        <taxon>Eukaryota</taxon>
        <taxon>Fungi</taxon>
        <taxon>Dikarya</taxon>
        <taxon>Ascomycota</taxon>
        <taxon>Pezizomycotina</taxon>
        <taxon>Dothideomycetes</taxon>
        <taxon>Pleosporomycetidae</taxon>
        <taxon>Pleosporales</taxon>
        <taxon>Pleosporineae</taxon>
        <taxon>Phaeosphaeriaceae</taxon>
        <taxon>Parastagonospora</taxon>
    </lineage>
</organism>
<keyword evidence="3" id="KW-1185">Reference proteome</keyword>
<accession>A0A7U2ESH6</accession>
<reference evidence="3" key="1">
    <citation type="journal article" date="2021" name="BMC Genomics">
        <title>Chromosome-level genome assembly and manually-curated proteome of model necrotroph Parastagonospora nodorum Sn15 reveals a genome-wide trove of candidate effector homologs, and redundancy of virulence-related functions within an accessory chromosome.</title>
        <authorList>
            <person name="Bertazzoni S."/>
            <person name="Jones D.A.B."/>
            <person name="Phan H.T."/>
            <person name="Tan K.-C."/>
            <person name="Hane J.K."/>
        </authorList>
    </citation>
    <scope>NUCLEOTIDE SEQUENCE [LARGE SCALE GENOMIC DNA]</scope>
    <source>
        <strain evidence="3">SN15 / ATCC MYA-4574 / FGSC 10173)</strain>
    </source>
</reference>
<feature type="region of interest" description="Disordered" evidence="1">
    <location>
        <begin position="21"/>
        <end position="44"/>
    </location>
</feature>
<dbReference type="EMBL" id="CP069024">
    <property type="protein sequence ID" value="QRC92169.1"/>
    <property type="molecule type" value="Genomic_DNA"/>
</dbReference>
<evidence type="ECO:0000313" key="3">
    <source>
        <dbReference type="Proteomes" id="UP000663193"/>
    </source>
</evidence>
<proteinExistence type="predicted"/>
<protein>
    <submittedName>
        <fullName evidence="2">Uncharacterized protein</fullName>
    </submittedName>
</protein>
<sequence length="67" mass="7261">MIDNRRLTILELQTGGQSINAPDIKISQSQSTNSASHSTNTNRQQALPNLCIHFLVSGTKGTTPTPR</sequence>
<evidence type="ECO:0000256" key="1">
    <source>
        <dbReference type="SAM" id="MobiDB-lite"/>
    </source>
</evidence>
<dbReference type="VEuPathDB" id="FungiDB:JI435_402050"/>